<dbReference type="Proteomes" id="UP000813461">
    <property type="component" value="Unassembled WGS sequence"/>
</dbReference>
<dbReference type="OrthoDB" id="3801165at2759"/>
<gene>
    <name evidence="1" type="ORF">FB567DRAFT_544954</name>
</gene>
<organism evidence="1 2">
    <name type="scientific">Paraphoma chrysanthemicola</name>
    <dbReference type="NCBI Taxonomy" id="798071"/>
    <lineage>
        <taxon>Eukaryota</taxon>
        <taxon>Fungi</taxon>
        <taxon>Dikarya</taxon>
        <taxon>Ascomycota</taxon>
        <taxon>Pezizomycotina</taxon>
        <taxon>Dothideomycetes</taxon>
        <taxon>Pleosporomycetidae</taxon>
        <taxon>Pleosporales</taxon>
        <taxon>Pleosporineae</taxon>
        <taxon>Phaeosphaeriaceae</taxon>
        <taxon>Paraphoma</taxon>
    </lineage>
</organism>
<dbReference type="EMBL" id="JAGMVJ010000002">
    <property type="protein sequence ID" value="KAH7093619.1"/>
    <property type="molecule type" value="Genomic_DNA"/>
</dbReference>
<comment type="caution">
    <text evidence="1">The sequence shown here is derived from an EMBL/GenBank/DDBJ whole genome shotgun (WGS) entry which is preliminary data.</text>
</comment>
<protein>
    <submittedName>
        <fullName evidence="1">Uncharacterized protein</fullName>
    </submittedName>
</protein>
<evidence type="ECO:0000313" key="1">
    <source>
        <dbReference type="EMBL" id="KAH7093619.1"/>
    </source>
</evidence>
<name>A0A8K0W3S0_9PLEO</name>
<sequence>MSSTREQLLELHHHAISQLSRKLSKIPKTVFHNNRHPSIHDIYTGNTNAIYVPSIPAHLQLDFVLANFERFAAAKFMVDKKHGDPIINEAIWYWEMDKTHSFTRRQRQVRFNILMACIVRASTKPLDYVTPAALEFCGAFIDAWLWAVTRQDEVSKQSEFLDMWANGPFDLVFWGRQASGRMDKAVKLLEQYVPKAMLPMEGQLGFWQEMQYTSPNMIHKFGTAWAMRWTVWVDEGGKEIDKMHEEVEADEGLASGTLMAAFDNVGLSAPSYLSDELFQQPLIQSVLREFDDEMADPLADQAHRDKVRPAVEDMWMNPVVALEILQGTSAKFENLKQFFDKVAWE</sequence>
<reference evidence="1" key="1">
    <citation type="journal article" date="2021" name="Nat. Commun.">
        <title>Genetic determinants of endophytism in the Arabidopsis root mycobiome.</title>
        <authorList>
            <person name="Mesny F."/>
            <person name="Miyauchi S."/>
            <person name="Thiergart T."/>
            <person name="Pickel B."/>
            <person name="Atanasova L."/>
            <person name="Karlsson M."/>
            <person name="Huettel B."/>
            <person name="Barry K.W."/>
            <person name="Haridas S."/>
            <person name="Chen C."/>
            <person name="Bauer D."/>
            <person name="Andreopoulos W."/>
            <person name="Pangilinan J."/>
            <person name="LaButti K."/>
            <person name="Riley R."/>
            <person name="Lipzen A."/>
            <person name="Clum A."/>
            <person name="Drula E."/>
            <person name="Henrissat B."/>
            <person name="Kohler A."/>
            <person name="Grigoriev I.V."/>
            <person name="Martin F.M."/>
            <person name="Hacquard S."/>
        </authorList>
    </citation>
    <scope>NUCLEOTIDE SEQUENCE</scope>
    <source>
        <strain evidence="1">MPI-SDFR-AT-0120</strain>
    </source>
</reference>
<accession>A0A8K0W3S0</accession>
<evidence type="ECO:0000313" key="2">
    <source>
        <dbReference type="Proteomes" id="UP000813461"/>
    </source>
</evidence>
<keyword evidence="2" id="KW-1185">Reference proteome</keyword>
<proteinExistence type="predicted"/>
<dbReference type="AlphaFoldDB" id="A0A8K0W3S0"/>